<evidence type="ECO:0000256" key="3">
    <source>
        <dbReference type="ARBA" id="ARBA00022701"/>
    </source>
</evidence>
<dbReference type="PANTHER" id="PTHR19302">
    <property type="entry name" value="GAMMA TUBULIN COMPLEX PROTEIN"/>
    <property type="match status" value="1"/>
</dbReference>
<dbReference type="EMBL" id="JAGMVJ010000016">
    <property type="protein sequence ID" value="KAH7079419.1"/>
    <property type="molecule type" value="Genomic_DNA"/>
</dbReference>
<dbReference type="InterPro" id="IPR007259">
    <property type="entry name" value="GCP"/>
</dbReference>
<feature type="compositionally biased region" description="Basic and acidic residues" evidence="6">
    <location>
        <begin position="800"/>
        <end position="811"/>
    </location>
</feature>
<evidence type="ECO:0000256" key="6">
    <source>
        <dbReference type="SAM" id="MobiDB-lite"/>
    </source>
</evidence>
<evidence type="ECO:0000259" key="8">
    <source>
        <dbReference type="Pfam" id="PF14609"/>
    </source>
</evidence>
<dbReference type="InterPro" id="IPR042241">
    <property type="entry name" value="GCP_C_sf"/>
</dbReference>
<keyword evidence="4 5" id="KW-0206">Cytoskeleton</keyword>
<dbReference type="Proteomes" id="UP000813461">
    <property type="component" value="Unassembled WGS sequence"/>
</dbReference>
<dbReference type="CDD" id="cd22572">
    <property type="entry name" value="GCP5_NTD"/>
    <property type="match status" value="1"/>
</dbReference>
<dbReference type="GO" id="GO:0000278">
    <property type="term" value="P:mitotic cell cycle"/>
    <property type="evidence" value="ECO:0007669"/>
    <property type="project" value="TreeGrafter"/>
</dbReference>
<dbReference type="InterPro" id="IPR059169">
    <property type="entry name" value="GCP5_N_ext"/>
</dbReference>
<dbReference type="Gene3D" id="1.20.120.1900">
    <property type="entry name" value="Gamma-tubulin complex, C-terminal domain"/>
    <property type="match status" value="1"/>
</dbReference>
<keyword evidence="11" id="KW-1185">Reference proteome</keyword>
<reference evidence="10" key="1">
    <citation type="journal article" date="2021" name="Nat. Commun.">
        <title>Genetic determinants of endophytism in the Arabidopsis root mycobiome.</title>
        <authorList>
            <person name="Mesny F."/>
            <person name="Miyauchi S."/>
            <person name="Thiergart T."/>
            <person name="Pickel B."/>
            <person name="Atanasova L."/>
            <person name="Karlsson M."/>
            <person name="Huettel B."/>
            <person name="Barry K.W."/>
            <person name="Haridas S."/>
            <person name="Chen C."/>
            <person name="Bauer D."/>
            <person name="Andreopoulos W."/>
            <person name="Pangilinan J."/>
            <person name="LaButti K."/>
            <person name="Riley R."/>
            <person name="Lipzen A."/>
            <person name="Clum A."/>
            <person name="Drula E."/>
            <person name="Henrissat B."/>
            <person name="Kohler A."/>
            <person name="Grigoriev I.V."/>
            <person name="Martin F.M."/>
            <person name="Hacquard S."/>
        </authorList>
    </citation>
    <scope>NUCLEOTIDE SEQUENCE</scope>
    <source>
        <strain evidence="10">MPI-SDFR-AT-0120</strain>
    </source>
</reference>
<dbReference type="GO" id="GO:0051225">
    <property type="term" value="P:spindle assembly"/>
    <property type="evidence" value="ECO:0007669"/>
    <property type="project" value="TreeGrafter"/>
</dbReference>
<feature type="domain" description="Gamma-Tubulin ring complex non-core subunit mod21 N-terminal" evidence="8">
    <location>
        <begin position="67"/>
        <end position="154"/>
    </location>
</feature>
<dbReference type="GO" id="GO:0051011">
    <property type="term" value="F:microtubule minus-end binding"/>
    <property type="evidence" value="ECO:0007669"/>
    <property type="project" value="TreeGrafter"/>
</dbReference>
<dbReference type="PANTHER" id="PTHR19302:SF33">
    <property type="entry name" value="GAMMA-TUBULIN COMPLEX COMPONENT 5"/>
    <property type="match status" value="1"/>
</dbReference>
<evidence type="ECO:0000313" key="10">
    <source>
        <dbReference type="EMBL" id="KAH7079419.1"/>
    </source>
</evidence>
<dbReference type="GO" id="GO:0031122">
    <property type="term" value="P:cytoplasmic microtubule organization"/>
    <property type="evidence" value="ECO:0007669"/>
    <property type="project" value="TreeGrafter"/>
</dbReference>
<feature type="compositionally biased region" description="Basic and acidic residues" evidence="6">
    <location>
        <begin position="775"/>
        <end position="790"/>
    </location>
</feature>
<keyword evidence="2 5" id="KW-0963">Cytoplasm</keyword>
<name>A0A8K0R126_9PLEO</name>
<evidence type="ECO:0000313" key="11">
    <source>
        <dbReference type="Proteomes" id="UP000813461"/>
    </source>
</evidence>
<dbReference type="AlphaFoldDB" id="A0A8K0R126"/>
<dbReference type="GO" id="GO:0007020">
    <property type="term" value="P:microtubule nucleation"/>
    <property type="evidence" value="ECO:0007669"/>
    <property type="project" value="InterPro"/>
</dbReference>
<dbReference type="InterPro" id="IPR040457">
    <property type="entry name" value="GCP_C"/>
</dbReference>
<accession>A0A8K0R126</accession>
<evidence type="ECO:0000259" key="9">
    <source>
        <dbReference type="Pfam" id="PF17681"/>
    </source>
</evidence>
<sequence>MAQNAKISGLTDELIHAILRFDPATNKQAYRHARESASRRLRGHQFARTNQFDVASAFAGLDEKFRVKNRDDLADALQIRLQKLERHTSRFTPDILALLLQLSDRPLENTRVEALDLLQPPSPPRPLTWAEILHDDPYSDDDIWKDIDYAVASSGDEQTTKTRPRAKPLPLTSVEQDDSWSPDACIVPSQEDLVQHIIADQFWSAAVDDNDTKLHITELQAIRETLFMLAGLRTNLYLLDKQHSNIRINPRYLLRHAMYDTMSHLLVEFAEIGRETYRLRQWTKRTSSLQLVQAFEAAVRTRLVQHDETLAKIQVTYLTPTEPDAVSLLCLLDHVRSVTAPILRLARIVSQIEPELLVNPFRHLEALFGDICLSQMTLELHIFQYLSGVFFECLKAYLKPIRKWMEVGELPMNDETFFIFQSDASSDATSLWHDRYVLRKGALNDLRAPSFLRPAMKRVFNTGKSVVFLRELGLASKDTTFRGRELHLDHEAVCGTSDTVPLAPFAELFQVTFDKWMQSTYSQASSVLRQHLVETCGLVRTLATFAILYLGKNGAVFEDFACTLFERLDAGRKGWNDRYVLTEVTCSIFGTVMAPAEAERIVVRSSKPKNGNTPLRGLATIKIDYALPWPIQNIILRSSIPEYQQVFTALLQVYRVKYLLQRLYRERSSRHKGRIARLIHRLRHRLHWFADTLRSYLTETVIFFSSLELDAAMEKAKDIDQMTDVHTSFVVKLRERALLADDMKPIQKAIVDVLELGVTFTAILIKGALQNVSSGEDRSTRSRNDNKAEAPEEDDDSDADLERDVSEGSHPVPKRDLLTSLFTIDDEYGKLLPFIIAGLRSVGKVGAEPMWEQLADRLSWEGKANGLQVDAGI</sequence>
<evidence type="ECO:0000256" key="5">
    <source>
        <dbReference type="RuleBase" id="RU363050"/>
    </source>
</evidence>
<comment type="similarity">
    <text evidence="1 5">Belongs to the TUBGCP family.</text>
</comment>
<dbReference type="Pfam" id="PF04130">
    <property type="entry name" value="GCP_C_terminal"/>
    <property type="match status" value="1"/>
</dbReference>
<proteinExistence type="inferred from homology"/>
<dbReference type="Pfam" id="PF14609">
    <property type="entry name" value="GCP5-Mod21_N"/>
    <property type="match status" value="1"/>
</dbReference>
<dbReference type="GO" id="GO:0005816">
    <property type="term" value="C:spindle pole body"/>
    <property type="evidence" value="ECO:0007669"/>
    <property type="project" value="UniProtKB-ARBA"/>
</dbReference>
<feature type="region of interest" description="Disordered" evidence="6">
    <location>
        <begin position="774"/>
        <end position="811"/>
    </location>
</feature>
<dbReference type="GO" id="GO:0051321">
    <property type="term" value="P:meiotic cell cycle"/>
    <property type="evidence" value="ECO:0007669"/>
    <property type="project" value="TreeGrafter"/>
</dbReference>
<dbReference type="GO" id="GO:0000930">
    <property type="term" value="C:gamma-tubulin complex"/>
    <property type="evidence" value="ECO:0007669"/>
    <property type="project" value="TreeGrafter"/>
</dbReference>
<comment type="subcellular location">
    <subcellularLocation>
        <location evidence="5">Cytoplasm</location>
        <location evidence="5">Cytoskeleton</location>
        <location evidence="5">Microtubule organizing center</location>
    </subcellularLocation>
</comment>
<gene>
    <name evidence="10" type="ORF">FB567DRAFT_121813</name>
</gene>
<dbReference type="Pfam" id="PF17681">
    <property type="entry name" value="GCP_N_terminal"/>
    <property type="match status" value="1"/>
</dbReference>
<comment type="caution">
    <text evidence="10">The sequence shown here is derived from an EMBL/GenBank/DDBJ whole genome shotgun (WGS) entry which is preliminary data.</text>
</comment>
<evidence type="ECO:0000256" key="1">
    <source>
        <dbReference type="ARBA" id="ARBA00010337"/>
    </source>
</evidence>
<keyword evidence="3 5" id="KW-0493">Microtubule</keyword>
<evidence type="ECO:0000256" key="2">
    <source>
        <dbReference type="ARBA" id="ARBA00022490"/>
    </source>
</evidence>
<feature type="domain" description="Gamma tubulin complex component protein N-terminal" evidence="9">
    <location>
        <begin position="222"/>
        <end position="534"/>
    </location>
</feature>
<dbReference type="GO" id="GO:0005874">
    <property type="term" value="C:microtubule"/>
    <property type="evidence" value="ECO:0007669"/>
    <property type="project" value="UniProtKB-KW"/>
</dbReference>
<dbReference type="InterPro" id="IPR032797">
    <property type="entry name" value="Mod21_N"/>
</dbReference>
<organism evidence="10 11">
    <name type="scientific">Paraphoma chrysanthemicola</name>
    <dbReference type="NCBI Taxonomy" id="798071"/>
    <lineage>
        <taxon>Eukaryota</taxon>
        <taxon>Fungi</taxon>
        <taxon>Dikarya</taxon>
        <taxon>Ascomycota</taxon>
        <taxon>Pezizomycotina</taxon>
        <taxon>Dothideomycetes</taxon>
        <taxon>Pleosporomycetidae</taxon>
        <taxon>Pleosporales</taxon>
        <taxon>Pleosporineae</taxon>
        <taxon>Phaeosphaeriaceae</taxon>
        <taxon>Paraphoma</taxon>
    </lineage>
</organism>
<feature type="domain" description="Gamma tubulin complex component C-terminal" evidence="7">
    <location>
        <begin position="599"/>
        <end position="860"/>
    </location>
</feature>
<dbReference type="GO" id="GO:0043015">
    <property type="term" value="F:gamma-tubulin binding"/>
    <property type="evidence" value="ECO:0007669"/>
    <property type="project" value="InterPro"/>
</dbReference>
<dbReference type="GO" id="GO:0000922">
    <property type="term" value="C:spindle pole"/>
    <property type="evidence" value="ECO:0007669"/>
    <property type="project" value="InterPro"/>
</dbReference>
<evidence type="ECO:0000259" key="7">
    <source>
        <dbReference type="Pfam" id="PF04130"/>
    </source>
</evidence>
<protein>
    <recommendedName>
        <fullName evidence="5">Spindle pole body component</fullName>
    </recommendedName>
</protein>
<dbReference type="InterPro" id="IPR041470">
    <property type="entry name" value="GCP_N"/>
</dbReference>
<evidence type="ECO:0000256" key="4">
    <source>
        <dbReference type="ARBA" id="ARBA00023212"/>
    </source>
</evidence>
<dbReference type="OrthoDB" id="66546at2759"/>